<reference evidence="3" key="1">
    <citation type="journal article" date="2016" name="Proc. Natl. Acad. Sci. U.S.A.">
        <title>Chromosome-level assembly of Arabidopsis thaliana Ler reveals the extent of translocation and inversion polymorphisms.</title>
        <authorList>
            <person name="Zapata L."/>
            <person name="Ding J."/>
            <person name="Willing E.M."/>
            <person name="Hartwig B."/>
            <person name="Bezdan D."/>
            <person name="Jiao W.B."/>
            <person name="Patel V."/>
            <person name="Velikkakam James G."/>
            <person name="Koornneef M."/>
            <person name="Ossowski S."/>
            <person name="Schneeberger K."/>
        </authorList>
    </citation>
    <scope>NUCLEOTIDE SEQUENCE [LARGE SCALE GENOMIC DNA]</scope>
    <source>
        <strain evidence="3">cv. Landsberg erecta</strain>
    </source>
</reference>
<feature type="chain" id="PRO_5008094582" evidence="1">
    <location>
        <begin position="23"/>
        <end position="99"/>
    </location>
</feature>
<accession>A0A178V3V6</accession>
<organism evidence="2 3">
    <name type="scientific">Arabidopsis thaliana</name>
    <name type="common">Mouse-ear cress</name>
    <dbReference type="NCBI Taxonomy" id="3702"/>
    <lineage>
        <taxon>Eukaryota</taxon>
        <taxon>Viridiplantae</taxon>
        <taxon>Streptophyta</taxon>
        <taxon>Embryophyta</taxon>
        <taxon>Tracheophyta</taxon>
        <taxon>Spermatophyta</taxon>
        <taxon>Magnoliopsida</taxon>
        <taxon>eudicotyledons</taxon>
        <taxon>Gunneridae</taxon>
        <taxon>Pentapetalae</taxon>
        <taxon>rosids</taxon>
        <taxon>malvids</taxon>
        <taxon>Brassicales</taxon>
        <taxon>Brassicaceae</taxon>
        <taxon>Camelineae</taxon>
        <taxon>Arabidopsis</taxon>
    </lineage>
</organism>
<evidence type="ECO:0000313" key="3">
    <source>
        <dbReference type="Proteomes" id="UP000078284"/>
    </source>
</evidence>
<gene>
    <name evidence="2" type="ordered locus">AXX17_At4g20830</name>
</gene>
<dbReference type="Proteomes" id="UP000078284">
    <property type="component" value="Chromosome 4"/>
</dbReference>
<dbReference type="ExpressionAtlas" id="A0A178V3V6">
    <property type="expression patterns" value="baseline"/>
</dbReference>
<dbReference type="EMBL" id="LUHQ01000004">
    <property type="protein sequence ID" value="OAP00899.1"/>
    <property type="molecule type" value="Genomic_DNA"/>
</dbReference>
<sequence>MEKAALIFIGLLLFSTCTQILAQSCNNDSDCTNLKCATKNIKCEQNKCQCLDERYIRAISLNTRSPRCNVQSCIDHCKAIGEVIYVCFTYHCYCRKPTM</sequence>
<comment type="caution">
    <text evidence="2">The sequence shown here is derived from an EMBL/GenBank/DDBJ whole genome shotgun (WGS) entry which is preliminary data.</text>
</comment>
<protein>
    <submittedName>
        <fullName evidence="2">Uncharacterized protein</fullName>
    </submittedName>
</protein>
<keyword evidence="1" id="KW-0732">Signal</keyword>
<dbReference type="PROSITE" id="PS51257">
    <property type="entry name" value="PROKAR_LIPOPROTEIN"/>
    <property type="match status" value="1"/>
</dbReference>
<dbReference type="AlphaFoldDB" id="A0A178V3V6"/>
<evidence type="ECO:0000256" key="1">
    <source>
        <dbReference type="SAM" id="SignalP"/>
    </source>
</evidence>
<proteinExistence type="predicted"/>
<evidence type="ECO:0000313" key="2">
    <source>
        <dbReference type="EMBL" id="OAP00899.1"/>
    </source>
</evidence>
<feature type="signal peptide" evidence="1">
    <location>
        <begin position="1"/>
        <end position="22"/>
    </location>
</feature>
<name>A0A178V3V6_ARATH</name>